<keyword evidence="4 7" id="KW-0812">Transmembrane</keyword>
<organism evidence="9 12">
    <name type="scientific">Lachnotalea glycerini</name>
    <dbReference type="NCBI Taxonomy" id="1763509"/>
    <lineage>
        <taxon>Bacteria</taxon>
        <taxon>Bacillati</taxon>
        <taxon>Bacillota</taxon>
        <taxon>Clostridia</taxon>
        <taxon>Lachnospirales</taxon>
        <taxon>Lachnospiraceae</taxon>
        <taxon>Lachnotalea</taxon>
    </lineage>
</organism>
<keyword evidence="6 7" id="KW-0472">Membrane</keyword>
<feature type="transmembrane region" description="Helical" evidence="7">
    <location>
        <begin position="6"/>
        <end position="25"/>
    </location>
</feature>
<evidence type="ECO:0000256" key="2">
    <source>
        <dbReference type="ARBA" id="ARBA00006448"/>
    </source>
</evidence>
<dbReference type="AlphaFoldDB" id="A0A255I5F0"/>
<evidence type="ECO:0000256" key="6">
    <source>
        <dbReference type="ARBA" id="ARBA00023136"/>
    </source>
</evidence>
<name>A0A255I5F0_9FIRM</name>
<evidence type="ECO:0000313" key="10">
    <source>
        <dbReference type="EMBL" id="RDY30464.1"/>
    </source>
</evidence>
<gene>
    <name evidence="9" type="ORF">C8E03_11085</name>
    <name evidence="10" type="ORF">CG710_014435</name>
</gene>
<evidence type="ECO:0000313" key="11">
    <source>
        <dbReference type="Proteomes" id="UP000216411"/>
    </source>
</evidence>
<dbReference type="GO" id="GO:0005886">
    <property type="term" value="C:plasma membrane"/>
    <property type="evidence" value="ECO:0007669"/>
    <property type="project" value="UniProtKB-SubCell"/>
</dbReference>
<dbReference type="Pfam" id="PF04239">
    <property type="entry name" value="DUF421"/>
    <property type="match status" value="1"/>
</dbReference>
<evidence type="ECO:0000313" key="9">
    <source>
        <dbReference type="EMBL" id="PXV87324.1"/>
    </source>
</evidence>
<evidence type="ECO:0000259" key="8">
    <source>
        <dbReference type="Pfam" id="PF04239"/>
    </source>
</evidence>
<protein>
    <submittedName>
        <fullName evidence="10">DUF421 domain-containing protein</fullName>
    </submittedName>
</protein>
<sequence length="235" mass="26568">MEILQALFTSLVSILTLFIITKLIGNREMSQLSMFDYINSITIGSIAAELATTEFTDSLKPFVAMLVYGIIIFLLSILTDKSIKLRRLVTGKAIILFDNGEIFSKNLQKARIDINEFMSQLRINGYFDLSNIQTIILEANGKVSILPVSDQRPIIGKDLGIKPTQDNLVANVIIDGNILFENLKHTGKNEKWLIDQLKSHDIKEISDIFLATCDLNNKLQVYKKHGEKMMLDLFE</sequence>
<keyword evidence="11" id="KW-1185">Reference proteome</keyword>
<comment type="similarity">
    <text evidence="2">Belongs to the UPF0702 family.</text>
</comment>
<comment type="subcellular location">
    <subcellularLocation>
        <location evidence="1">Cell membrane</location>
        <topology evidence="1">Multi-pass membrane protein</topology>
    </subcellularLocation>
</comment>
<keyword evidence="3" id="KW-1003">Cell membrane</keyword>
<evidence type="ECO:0000256" key="3">
    <source>
        <dbReference type="ARBA" id="ARBA00022475"/>
    </source>
</evidence>
<reference evidence="10 11" key="1">
    <citation type="journal article" date="2017" name="Genome Announc.">
        <title>Draft Genome Sequence of a Sporulating and Motile Strain of Lachnotalea glycerini Isolated from Water in Quebec City, Canada.</title>
        <authorList>
            <person name="Maheux A.F."/>
            <person name="Boudreau D.K."/>
            <person name="Berube E."/>
            <person name="Boissinot M."/>
            <person name="Raymond F."/>
            <person name="Brodeur S."/>
            <person name="Corbeil J."/>
            <person name="Isabel S."/>
            <person name="Omar R.F."/>
            <person name="Bergeron M.G."/>
        </authorList>
    </citation>
    <scope>NUCLEOTIDE SEQUENCE [LARGE SCALE GENOMIC DNA]</scope>
    <source>
        <strain evidence="10 11">CCRI-19302</strain>
    </source>
</reference>
<dbReference type="EMBL" id="NOKA02000036">
    <property type="protein sequence ID" value="RDY30464.1"/>
    <property type="molecule type" value="Genomic_DNA"/>
</dbReference>
<dbReference type="PANTHER" id="PTHR34582">
    <property type="entry name" value="UPF0702 TRANSMEMBRANE PROTEIN YCAP"/>
    <property type="match status" value="1"/>
</dbReference>
<dbReference type="OrthoDB" id="9778331at2"/>
<dbReference type="Proteomes" id="UP000216411">
    <property type="component" value="Unassembled WGS sequence"/>
</dbReference>
<evidence type="ECO:0000313" key="12">
    <source>
        <dbReference type="Proteomes" id="UP000247523"/>
    </source>
</evidence>
<feature type="transmembrane region" description="Helical" evidence="7">
    <location>
        <begin position="61"/>
        <end position="78"/>
    </location>
</feature>
<accession>A0A255I5F0</accession>
<dbReference type="InterPro" id="IPR023090">
    <property type="entry name" value="UPF0702_alpha/beta_dom_sf"/>
</dbReference>
<dbReference type="Gene3D" id="3.30.240.20">
    <property type="entry name" value="bsu07140 like domains"/>
    <property type="match status" value="2"/>
</dbReference>
<evidence type="ECO:0000256" key="1">
    <source>
        <dbReference type="ARBA" id="ARBA00004651"/>
    </source>
</evidence>
<evidence type="ECO:0000256" key="7">
    <source>
        <dbReference type="SAM" id="Phobius"/>
    </source>
</evidence>
<dbReference type="EMBL" id="QICS01000010">
    <property type="protein sequence ID" value="PXV87324.1"/>
    <property type="molecule type" value="Genomic_DNA"/>
</dbReference>
<reference evidence="9 12" key="2">
    <citation type="submission" date="2018-05" db="EMBL/GenBank/DDBJ databases">
        <title>Genomic Encyclopedia of Type Strains, Phase IV (KMG-IV): sequencing the most valuable type-strain genomes for metagenomic binning, comparative biology and taxonomic classification.</title>
        <authorList>
            <person name="Goeker M."/>
        </authorList>
    </citation>
    <scope>NUCLEOTIDE SEQUENCE [LARGE SCALE GENOMIC DNA]</scope>
    <source>
        <strain evidence="9 12">DSM 28816</strain>
    </source>
</reference>
<keyword evidence="5 7" id="KW-1133">Transmembrane helix</keyword>
<evidence type="ECO:0000256" key="5">
    <source>
        <dbReference type="ARBA" id="ARBA00022989"/>
    </source>
</evidence>
<dbReference type="PANTHER" id="PTHR34582:SF6">
    <property type="entry name" value="UPF0702 TRANSMEMBRANE PROTEIN YCAP"/>
    <property type="match status" value="1"/>
</dbReference>
<dbReference type="RefSeq" id="WP_094380340.1">
    <property type="nucleotide sequence ID" value="NZ_NOKA02000036.1"/>
</dbReference>
<reference evidence="10" key="3">
    <citation type="submission" date="2018-07" db="EMBL/GenBank/DDBJ databases">
        <authorList>
            <person name="Quirk P.G."/>
            <person name="Krulwich T.A."/>
        </authorList>
    </citation>
    <scope>NUCLEOTIDE SEQUENCE</scope>
    <source>
        <strain evidence="10">CCRI-19302</strain>
    </source>
</reference>
<evidence type="ECO:0000256" key="4">
    <source>
        <dbReference type="ARBA" id="ARBA00022692"/>
    </source>
</evidence>
<dbReference type="Proteomes" id="UP000247523">
    <property type="component" value="Unassembled WGS sequence"/>
</dbReference>
<feature type="domain" description="YetF C-terminal" evidence="8">
    <location>
        <begin position="81"/>
        <end position="213"/>
    </location>
</feature>
<proteinExistence type="inferred from homology"/>
<comment type="caution">
    <text evidence="9">The sequence shown here is derived from an EMBL/GenBank/DDBJ whole genome shotgun (WGS) entry which is preliminary data.</text>
</comment>
<dbReference type="InterPro" id="IPR007353">
    <property type="entry name" value="DUF421"/>
</dbReference>